<evidence type="ECO:0000256" key="1">
    <source>
        <dbReference type="SAM" id="MobiDB-lite"/>
    </source>
</evidence>
<accession>A0A0C3H6W1</accession>
<gene>
    <name evidence="2" type="ORF">OIDMADRAFT_57619</name>
</gene>
<evidence type="ECO:0000313" key="3">
    <source>
        <dbReference type="Proteomes" id="UP000054321"/>
    </source>
</evidence>
<feature type="compositionally biased region" description="Basic and acidic residues" evidence="1">
    <location>
        <begin position="22"/>
        <end position="31"/>
    </location>
</feature>
<reference evidence="2 3" key="1">
    <citation type="submission" date="2014-04" db="EMBL/GenBank/DDBJ databases">
        <authorList>
            <consortium name="DOE Joint Genome Institute"/>
            <person name="Kuo A."/>
            <person name="Martino E."/>
            <person name="Perotto S."/>
            <person name="Kohler A."/>
            <person name="Nagy L.G."/>
            <person name="Floudas D."/>
            <person name="Copeland A."/>
            <person name="Barry K.W."/>
            <person name="Cichocki N."/>
            <person name="Veneault-Fourrey C."/>
            <person name="LaButti K."/>
            <person name="Lindquist E.A."/>
            <person name="Lipzen A."/>
            <person name="Lundell T."/>
            <person name="Morin E."/>
            <person name="Murat C."/>
            <person name="Sun H."/>
            <person name="Tunlid A."/>
            <person name="Henrissat B."/>
            <person name="Grigoriev I.V."/>
            <person name="Hibbett D.S."/>
            <person name="Martin F."/>
            <person name="Nordberg H.P."/>
            <person name="Cantor M.N."/>
            <person name="Hua S.X."/>
        </authorList>
    </citation>
    <scope>NUCLEOTIDE SEQUENCE [LARGE SCALE GENOMIC DNA]</scope>
    <source>
        <strain evidence="2 3">Zn</strain>
    </source>
</reference>
<protein>
    <submittedName>
        <fullName evidence="2">Uncharacterized protein</fullName>
    </submittedName>
</protein>
<dbReference type="Proteomes" id="UP000054321">
    <property type="component" value="Unassembled WGS sequence"/>
</dbReference>
<reference evidence="3" key="2">
    <citation type="submission" date="2015-01" db="EMBL/GenBank/DDBJ databases">
        <title>Evolutionary Origins and Diversification of the Mycorrhizal Mutualists.</title>
        <authorList>
            <consortium name="DOE Joint Genome Institute"/>
            <consortium name="Mycorrhizal Genomics Consortium"/>
            <person name="Kohler A."/>
            <person name="Kuo A."/>
            <person name="Nagy L.G."/>
            <person name="Floudas D."/>
            <person name="Copeland A."/>
            <person name="Barry K.W."/>
            <person name="Cichocki N."/>
            <person name="Veneault-Fourrey C."/>
            <person name="LaButti K."/>
            <person name="Lindquist E.A."/>
            <person name="Lipzen A."/>
            <person name="Lundell T."/>
            <person name="Morin E."/>
            <person name="Murat C."/>
            <person name="Riley R."/>
            <person name="Ohm R."/>
            <person name="Sun H."/>
            <person name="Tunlid A."/>
            <person name="Henrissat B."/>
            <person name="Grigoriev I.V."/>
            <person name="Hibbett D.S."/>
            <person name="Martin F."/>
        </authorList>
    </citation>
    <scope>NUCLEOTIDE SEQUENCE [LARGE SCALE GENOMIC DNA]</scope>
    <source>
        <strain evidence="3">Zn</strain>
    </source>
</reference>
<feature type="compositionally biased region" description="Low complexity" evidence="1">
    <location>
        <begin position="213"/>
        <end position="222"/>
    </location>
</feature>
<keyword evidence="3" id="KW-1185">Reference proteome</keyword>
<evidence type="ECO:0000313" key="2">
    <source>
        <dbReference type="EMBL" id="KIM98116.1"/>
    </source>
</evidence>
<feature type="region of interest" description="Disordered" evidence="1">
    <location>
        <begin position="22"/>
        <end position="105"/>
    </location>
</feature>
<dbReference type="AlphaFoldDB" id="A0A0C3H6W1"/>
<sequence length="271" mass="28482">MAPLSRTVWALAVIHQAMMGDARMDKGKGNEGEGEANGLPSRPLSRGSLGREEGAGEGGTVGTTTTTTTTTRTTTNRGTGGRGGRRNGRKREERREERGEIAPPSWGQMQQVKGIITLLSFDHLPALLPSSLLIPATRFVLDGNGGGGGWPTRPVIQRPGPVHVEGCSEVLGSRLQRLRPGPRREQHPAPLPAALAVVAGRISISISISISTSTSTSTSTSPSPSPPRMKGSPSPAPTSVTLALRALQHTPATFNPRTVQYQLDSGMLGLL</sequence>
<dbReference type="HOGENOM" id="CLU_1027112_0_0_1"/>
<feature type="region of interest" description="Disordered" evidence="1">
    <location>
        <begin position="213"/>
        <end position="238"/>
    </location>
</feature>
<feature type="compositionally biased region" description="Basic and acidic residues" evidence="1">
    <location>
        <begin position="90"/>
        <end position="100"/>
    </location>
</feature>
<feature type="compositionally biased region" description="Low complexity" evidence="1">
    <location>
        <begin position="62"/>
        <end position="77"/>
    </location>
</feature>
<dbReference type="EMBL" id="KN832881">
    <property type="protein sequence ID" value="KIM98116.1"/>
    <property type="molecule type" value="Genomic_DNA"/>
</dbReference>
<proteinExistence type="predicted"/>
<organism evidence="2 3">
    <name type="scientific">Oidiodendron maius (strain Zn)</name>
    <dbReference type="NCBI Taxonomy" id="913774"/>
    <lineage>
        <taxon>Eukaryota</taxon>
        <taxon>Fungi</taxon>
        <taxon>Dikarya</taxon>
        <taxon>Ascomycota</taxon>
        <taxon>Pezizomycotina</taxon>
        <taxon>Leotiomycetes</taxon>
        <taxon>Leotiomycetes incertae sedis</taxon>
        <taxon>Myxotrichaceae</taxon>
        <taxon>Oidiodendron</taxon>
    </lineage>
</organism>
<dbReference type="InParanoid" id="A0A0C3H6W1"/>
<name>A0A0C3H6W1_OIDMZ</name>